<evidence type="ECO:0000313" key="2">
    <source>
        <dbReference type="Proteomes" id="UP000054776"/>
    </source>
</evidence>
<evidence type="ECO:0000313" key="1">
    <source>
        <dbReference type="EMBL" id="KRY39874.1"/>
    </source>
</evidence>
<keyword evidence="2" id="KW-1185">Reference proteome</keyword>
<accession>A0A0V1BSZ1</accession>
<organism evidence="1 2">
    <name type="scientific">Trichinella spiralis</name>
    <name type="common">Trichina worm</name>
    <dbReference type="NCBI Taxonomy" id="6334"/>
    <lineage>
        <taxon>Eukaryota</taxon>
        <taxon>Metazoa</taxon>
        <taxon>Ecdysozoa</taxon>
        <taxon>Nematoda</taxon>
        <taxon>Enoplea</taxon>
        <taxon>Dorylaimia</taxon>
        <taxon>Trichinellida</taxon>
        <taxon>Trichinellidae</taxon>
        <taxon>Trichinella</taxon>
    </lineage>
</organism>
<dbReference type="EMBL" id="JYDH01000015">
    <property type="protein sequence ID" value="KRY39874.1"/>
    <property type="molecule type" value="Genomic_DNA"/>
</dbReference>
<protein>
    <submittedName>
        <fullName evidence="1">Uncharacterized protein</fullName>
    </submittedName>
</protein>
<gene>
    <name evidence="1" type="ORF">T01_14691</name>
</gene>
<sequence>MQAINVFLLSSPRRDNIVEMSKSSKFRSIVYLFVYNNSFLLSQMLGSVKIRQEIKTESLPDYVVVKQYLPTKD</sequence>
<name>A0A0V1BSZ1_TRISP</name>
<reference evidence="1 2" key="1">
    <citation type="submission" date="2015-01" db="EMBL/GenBank/DDBJ databases">
        <title>Evolution of Trichinella species and genotypes.</title>
        <authorList>
            <person name="Korhonen P.K."/>
            <person name="Edoardo P."/>
            <person name="Giuseppe L.R."/>
            <person name="Gasser R.B."/>
        </authorList>
    </citation>
    <scope>NUCLEOTIDE SEQUENCE [LARGE SCALE GENOMIC DNA]</scope>
    <source>
        <strain evidence="1">ISS3</strain>
    </source>
</reference>
<dbReference type="Proteomes" id="UP000054776">
    <property type="component" value="Unassembled WGS sequence"/>
</dbReference>
<dbReference type="InParanoid" id="A0A0V1BSZ1"/>
<dbReference type="AlphaFoldDB" id="A0A0V1BSZ1"/>
<proteinExistence type="predicted"/>
<comment type="caution">
    <text evidence="1">The sequence shown here is derived from an EMBL/GenBank/DDBJ whole genome shotgun (WGS) entry which is preliminary data.</text>
</comment>